<reference evidence="5 6" key="1">
    <citation type="submission" date="2016-06" db="UniProtKB">
        <authorList>
            <consortium name="WormBaseParasite"/>
        </authorList>
    </citation>
    <scope>IDENTIFICATION</scope>
</reference>
<dbReference type="WBParaSite" id="GPUH_0002225801-mRNA-1">
    <property type="protein sequence ID" value="GPUH_0002225801-mRNA-1"/>
    <property type="gene ID" value="GPUH_0002225801"/>
</dbReference>
<accession>A0A183EXQ6</accession>
<reference evidence="2 4" key="2">
    <citation type="submission" date="2018-11" db="EMBL/GenBank/DDBJ databases">
        <authorList>
            <consortium name="Pathogen Informatics"/>
        </authorList>
    </citation>
    <scope>NUCLEOTIDE SEQUENCE [LARGE SCALE GENOMIC DNA]</scope>
</reference>
<evidence type="ECO:0000313" key="3">
    <source>
        <dbReference type="EMBL" id="VDN44616.1"/>
    </source>
</evidence>
<organism evidence="6">
    <name type="scientific">Gongylonema pulchrum</name>
    <dbReference type="NCBI Taxonomy" id="637853"/>
    <lineage>
        <taxon>Eukaryota</taxon>
        <taxon>Metazoa</taxon>
        <taxon>Ecdysozoa</taxon>
        <taxon>Nematoda</taxon>
        <taxon>Chromadorea</taxon>
        <taxon>Rhabditida</taxon>
        <taxon>Spirurina</taxon>
        <taxon>Spiruromorpha</taxon>
        <taxon>Spiruroidea</taxon>
        <taxon>Gongylonematidae</taxon>
        <taxon>Gongylonema</taxon>
    </lineage>
</organism>
<gene>
    <name evidence="2" type="ORF">GPUH_LOCUS22231</name>
    <name evidence="3" type="ORF">GPUH_LOCUS25747</name>
</gene>
<feature type="compositionally biased region" description="Low complexity" evidence="1">
    <location>
        <begin position="33"/>
        <end position="42"/>
    </location>
</feature>
<proteinExistence type="predicted"/>
<evidence type="ECO:0000313" key="4">
    <source>
        <dbReference type="Proteomes" id="UP000271098"/>
    </source>
</evidence>
<evidence type="ECO:0000313" key="5">
    <source>
        <dbReference type="WBParaSite" id="GPUH_0002225801-mRNA-1"/>
    </source>
</evidence>
<dbReference type="WBParaSite" id="GPUH_0002577701-mRNA-1">
    <property type="protein sequence ID" value="GPUH_0002577701-mRNA-1"/>
    <property type="gene ID" value="GPUH_0002577701"/>
</dbReference>
<sequence>MPAPLPPNSSSPNAKRRRNEPLKALNVRARPGTPQQSTSSTPVTARPPAQPRQSLLPPKTVQKGDK</sequence>
<protein>
    <submittedName>
        <fullName evidence="2 5">Uncharacterized protein</fullName>
    </submittedName>
</protein>
<name>A0A183EXQ6_9BILA</name>
<dbReference type="EMBL" id="UYRT01106707">
    <property type="protein sequence ID" value="VDN44616.1"/>
    <property type="molecule type" value="Genomic_DNA"/>
</dbReference>
<feature type="region of interest" description="Disordered" evidence="1">
    <location>
        <begin position="1"/>
        <end position="66"/>
    </location>
</feature>
<dbReference type="EMBL" id="UYRT01094570">
    <property type="protein sequence ID" value="VDN39692.1"/>
    <property type="molecule type" value="Genomic_DNA"/>
</dbReference>
<evidence type="ECO:0000256" key="1">
    <source>
        <dbReference type="SAM" id="MobiDB-lite"/>
    </source>
</evidence>
<dbReference type="Proteomes" id="UP000271098">
    <property type="component" value="Unassembled WGS sequence"/>
</dbReference>
<dbReference type="AlphaFoldDB" id="A0A183EXQ6"/>
<evidence type="ECO:0000313" key="2">
    <source>
        <dbReference type="EMBL" id="VDN39692.1"/>
    </source>
</evidence>
<evidence type="ECO:0000313" key="6">
    <source>
        <dbReference type="WBParaSite" id="GPUH_0002577701-mRNA-1"/>
    </source>
</evidence>
<keyword evidence="4" id="KW-1185">Reference proteome</keyword>